<evidence type="ECO:0000313" key="2">
    <source>
        <dbReference type="EMBL" id="MFC6953082.1"/>
    </source>
</evidence>
<organism evidence="2 3">
    <name type="scientific">Halorubellus litoreus</name>
    <dbReference type="NCBI Taxonomy" id="755308"/>
    <lineage>
        <taxon>Archaea</taxon>
        <taxon>Methanobacteriati</taxon>
        <taxon>Methanobacteriota</taxon>
        <taxon>Stenosarchaea group</taxon>
        <taxon>Halobacteria</taxon>
        <taxon>Halobacteriales</taxon>
        <taxon>Halorubellaceae</taxon>
        <taxon>Halorubellus</taxon>
    </lineage>
</organism>
<dbReference type="EMBL" id="JBHSXN010000002">
    <property type="protein sequence ID" value="MFC6953082.1"/>
    <property type="molecule type" value="Genomic_DNA"/>
</dbReference>
<keyword evidence="3" id="KW-1185">Reference proteome</keyword>
<dbReference type="AlphaFoldDB" id="A0ABD5VG75"/>
<accession>A0ABD5VG75</accession>
<dbReference type="RefSeq" id="WP_336350058.1">
    <property type="nucleotide sequence ID" value="NZ_JAZAQL010000002.1"/>
</dbReference>
<protein>
    <submittedName>
        <fullName evidence="2">Uncharacterized protein</fullName>
    </submittedName>
</protein>
<evidence type="ECO:0000313" key="3">
    <source>
        <dbReference type="Proteomes" id="UP001596395"/>
    </source>
</evidence>
<sequence length="119" mass="12498">MTDTRRDTDDESTPMRDVSHTNPYTNESMGSVFEHGVTIVADGGRRDAVDDAASPTEDADADGAAGDADADADAPAGDADDRDDDATPMKDVSHEAPDGGHGNRMFERVGDTADVVDEE</sequence>
<dbReference type="Pfam" id="PF25951">
    <property type="entry name" value="DUF7989"/>
    <property type="match status" value="1"/>
</dbReference>
<evidence type="ECO:0000256" key="1">
    <source>
        <dbReference type="SAM" id="MobiDB-lite"/>
    </source>
</evidence>
<dbReference type="InterPro" id="IPR058742">
    <property type="entry name" value="DUF7989"/>
</dbReference>
<feature type="compositionally biased region" description="Basic and acidic residues" evidence="1">
    <location>
        <begin position="1"/>
        <end position="19"/>
    </location>
</feature>
<feature type="compositionally biased region" description="Acidic residues" evidence="1">
    <location>
        <begin position="68"/>
        <end position="84"/>
    </location>
</feature>
<gene>
    <name evidence="2" type="ORF">ACFQGB_09415</name>
</gene>
<name>A0ABD5VG75_9EURY</name>
<comment type="caution">
    <text evidence="2">The sequence shown here is derived from an EMBL/GenBank/DDBJ whole genome shotgun (WGS) entry which is preliminary data.</text>
</comment>
<feature type="compositionally biased region" description="Basic and acidic residues" evidence="1">
    <location>
        <begin position="85"/>
        <end position="98"/>
    </location>
</feature>
<proteinExistence type="predicted"/>
<reference evidence="2 3" key="1">
    <citation type="journal article" date="2019" name="Int. J. Syst. Evol. Microbiol.">
        <title>The Global Catalogue of Microorganisms (GCM) 10K type strain sequencing project: providing services to taxonomists for standard genome sequencing and annotation.</title>
        <authorList>
            <consortium name="The Broad Institute Genomics Platform"/>
            <consortium name="The Broad Institute Genome Sequencing Center for Infectious Disease"/>
            <person name="Wu L."/>
            <person name="Ma J."/>
        </authorList>
    </citation>
    <scope>NUCLEOTIDE SEQUENCE [LARGE SCALE GENOMIC DNA]</scope>
    <source>
        <strain evidence="2 3">GX26</strain>
    </source>
</reference>
<dbReference type="Proteomes" id="UP001596395">
    <property type="component" value="Unassembled WGS sequence"/>
</dbReference>
<feature type="compositionally biased region" description="Polar residues" evidence="1">
    <location>
        <begin position="20"/>
        <end position="29"/>
    </location>
</feature>
<feature type="region of interest" description="Disordered" evidence="1">
    <location>
        <begin position="1"/>
        <end position="119"/>
    </location>
</feature>